<evidence type="ECO:0000256" key="7">
    <source>
        <dbReference type="ARBA" id="ARBA00023136"/>
    </source>
</evidence>
<keyword evidence="10" id="KW-1185">Reference proteome</keyword>
<dbReference type="InterPro" id="IPR010651">
    <property type="entry name" value="Sugar_transport"/>
</dbReference>
<dbReference type="Proteomes" id="UP000644875">
    <property type="component" value="Unassembled WGS sequence"/>
</dbReference>
<comment type="caution">
    <text evidence="9">The sequence shown here is derived from an EMBL/GenBank/DDBJ whole genome shotgun (WGS) entry which is preliminary data.</text>
</comment>
<evidence type="ECO:0000256" key="1">
    <source>
        <dbReference type="ARBA" id="ARBA00004651"/>
    </source>
</evidence>
<feature type="transmembrane region" description="Helical" evidence="8">
    <location>
        <begin position="114"/>
        <end position="134"/>
    </location>
</feature>
<keyword evidence="7 8" id="KW-0472">Membrane</keyword>
<keyword evidence="5 8" id="KW-0812">Transmembrane</keyword>
<sequence>MEGILFALVPMFAWGSIGFVSNKIGGTANQQTFGMTIGSLFFGIVVYLIARPQLSIQLWVFGIIGGILWSLGQNRQFTAMKHMGVSVANPLSSGSQLVFGSLIGAFIFHEWTTSVHFSLGGLALLFLVIGFYFLSKVDPSREEKESKLTNFNKGFIALAFSTFGYLAYTILFNNIMAFDVLSVILPMAVGMIIGSSYFLKFQLDFSPLVLKNSLVGILWGFGNLFMLLAASSAGLAIAFSFSQLGAIISIIGGIVVLGEKKTKKEMKWVLIGILCFLVGATLLGIVKSY</sequence>
<evidence type="ECO:0000256" key="4">
    <source>
        <dbReference type="ARBA" id="ARBA00022597"/>
    </source>
</evidence>
<comment type="subcellular location">
    <subcellularLocation>
        <location evidence="1">Cell membrane</location>
        <topology evidence="1">Multi-pass membrane protein</topology>
    </subcellularLocation>
</comment>
<feature type="transmembrane region" description="Helical" evidence="8">
    <location>
        <begin position="32"/>
        <end position="50"/>
    </location>
</feature>
<dbReference type="GO" id="GO:0015144">
    <property type="term" value="F:carbohydrate transmembrane transporter activity"/>
    <property type="evidence" value="ECO:0007669"/>
    <property type="project" value="InterPro"/>
</dbReference>
<organism evidence="9 10">
    <name type="scientific">Streptococcus zalophi</name>
    <dbReference type="NCBI Taxonomy" id="640031"/>
    <lineage>
        <taxon>Bacteria</taxon>
        <taxon>Bacillati</taxon>
        <taxon>Bacillota</taxon>
        <taxon>Bacilli</taxon>
        <taxon>Lactobacillales</taxon>
        <taxon>Streptococcaceae</taxon>
        <taxon>Streptococcus</taxon>
    </lineage>
</organism>
<feature type="transmembrane region" description="Helical" evidence="8">
    <location>
        <begin position="208"/>
        <end position="229"/>
    </location>
</feature>
<dbReference type="InterPro" id="IPR037185">
    <property type="entry name" value="EmrE-like"/>
</dbReference>
<evidence type="ECO:0000256" key="6">
    <source>
        <dbReference type="ARBA" id="ARBA00022989"/>
    </source>
</evidence>
<evidence type="ECO:0000256" key="5">
    <source>
        <dbReference type="ARBA" id="ARBA00022692"/>
    </source>
</evidence>
<feature type="transmembrane region" description="Helical" evidence="8">
    <location>
        <begin position="56"/>
        <end position="72"/>
    </location>
</feature>
<reference evidence="9 10" key="1">
    <citation type="journal article" date="2021" name="Int. J. Syst. Evol. Microbiol.">
        <title>Streptococcus vicugnae sp. nov., isolated from faeces of alpacas (Vicugna pacos) and cattle (Bos taurus), Streptococcus zalophi sp. nov., and Streptococcus pacificus sp. nov., isolated from respiratory tract of California sea lions (Zalophus californianus).</title>
        <authorList>
            <person name="Volokhov D.V."/>
            <person name="Zagorodnyaya T.A."/>
            <person name="Shen Z."/>
            <person name="Blom J."/>
            <person name="Furtak V.A."/>
            <person name="Eisenberg T."/>
            <person name="Fan P."/>
            <person name="Jeong K.C."/>
            <person name="Gao Y."/>
            <person name="Zhang S."/>
            <person name="Amselle M."/>
        </authorList>
    </citation>
    <scope>NUCLEOTIDE SEQUENCE [LARGE SCALE GENOMIC DNA]</scope>
    <source>
        <strain evidence="10">CSL7508-lung</strain>
    </source>
</reference>
<feature type="transmembrane region" description="Helical" evidence="8">
    <location>
        <begin position="84"/>
        <end position="108"/>
    </location>
</feature>
<evidence type="ECO:0000256" key="3">
    <source>
        <dbReference type="ARBA" id="ARBA00022448"/>
    </source>
</evidence>
<name>A0A934PAY5_9STRE</name>
<dbReference type="CDD" id="cd23110">
    <property type="entry name" value="GRP"/>
    <property type="match status" value="1"/>
</dbReference>
<dbReference type="SUPFAM" id="SSF103481">
    <property type="entry name" value="Multidrug resistance efflux transporter EmrE"/>
    <property type="match status" value="1"/>
</dbReference>
<evidence type="ECO:0000256" key="8">
    <source>
        <dbReference type="SAM" id="Phobius"/>
    </source>
</evidence>
<feature type="transmembrane region" description="Helical" evidence="8">
    <location>
        <begin position="268"/>
        <end position="286"/>
    </location>
</feature>
<keyword evidence="3" id="KW-0813">Transport</keyword>
<keyword evidence="4" id="KW-0762">Sugar transport</keyword>
<comment type="similarity">
    <text evidence="2">Belongs to the GRP transporter (TC 2.A.7.5) family.</text>
</comment>
<dbReference type="RefSeq" id="WP_199567995.1">
    <property type="nucleotide sequence ID" value="NZ_JAENBP010000006.1"/>
</dbReference>
<feature type="transmembrane region" description="Helical" evidence="8">
    <location>
        <begin position="6"/>
        <end position="25"/>
    </location>
</feature>
<evidence type="ECO:0000256" key="2">
    <source>
        <dbReference type="ARBA" id="ARBA00006117"/>
    </source>
</evidence>
<dbReference type="EMBL" id="JAENBP010000006">
    <property type="protein sequence ID" value="MBJ8350076.1"/>
    <property type="molecule type" value="Genomic_DNA"/>
</dbReference>
<keyword evidence="6 8" id="KW-1133">Transmembrane helix</keyword>
<dbReference type="AlphaFoldDB" id="A0A934PAY5"/>
<proteinExistence type="inferred from homology"/>
<evidence type="ECO:0000313" key="9">
    <source>
        <dbReference type="EMBL" id="MBJ8350076.1"/>
    </source>
</evidence>
<dbReference type="Pfam" id="PF06800">
    <property type="entry name" value="Sugar_transport"/>
    <property type="match status" value="1"/>
</dbReference>
<dbReference type="PANTHER" id="PTHR16119">
    <property type="entry name" value="TRANSMEMBRANE PROTEIN 144"/>
    <property type="match status" value="1"/>
</dbReference>
<dbReference type="PANTHER" id="PTHR16119:SF17">
    <property type="entry name" value="TRANSMEMBRANE PROTEIN 144"/>
    <property type="match status" value="1"/>
</dbReference>
<feature type="transmembrane region" description="Helical" evidence="8">
    <location>
        <begin position="235"/>
        <end position="256"/>
    </location>
</feature>
<gene>
    <name evidence="9" type="ORF">JHK64_05465</name>
</gene>
<evidence type="ECO:0000313" key="10">
    <source>
        <dbReference type="Proteomes" id="UP000644875"/>
    </source>
</evidence>
<protein>
    <submittedName>
        <fullName evidence="9">EamA family transporter</fullName>
    </submittedName>
</protein>
<dbReference type="GO" id="GO:0005886">
    <property type="term" value="C:plasma membrane"/>
    <property type="evidence" value="ECO:0007669"/>
    <property type="project" value="UniProtKB-SubCell"/>
</dbReference>
<feature type="transmembrane region" description="Helical" evidence="8">
    <location>
        <begin position="155"/>
        <end position="175"/>
    </location>
</feature>
<accession>A0A934PAY5</accession>
<feature type="transmembrane region" description="Helical" evidence="8">
    <location>
        <begin position="181"/>
        <end position="199"/>
    </location>
</feature>